<dbReference type="PROSITE" id="PS50055">
    <property type="entry name" value="TYR_PHOSPHATASE_PTP"/>
    <property type="match status" value="1"/>
</dbReference>
<dbReference type="InterPro" id="IPR003595">
    <property type="entry name" value="Tyr_Pase_cat"/>
</dbReference>
<feature type="region of interest" description="Disordered" evidence="1">
    <location>
        <begin position="1"/>
        <end position="85"/>
    </location>
</feature>
<dbReference type="InterPro" id="IPR000387">
    <property type="entry name" value="Tyr_Pase_dom"/>
</dbReference>
<evidence type="ECO:0000313" key="5">
    <source>
        <dbReference type="Proteomes" id="UP001328107"/>
    </source>
</evidence>
<feature type="domain" description="Tyrosine specific protein phosphatases" evidence="3">
    <location>
        <begin position="287"/>
        <end position="359"/>
    </location>
</feature>
<feature type="compositionally biased region" description="Basic and acidic residues" evidence="1">
    <location>
        <begin position="38"/>
        <end position="63"/>
    </location>
</feature>
<dbReference type="Gene3D" id="3.90.190.10">
    <property type="entry name" value="Protein tyrosine phosphatase superfamily"/>
    <property type="match status" value="1"/>
</dbReference>
<dbReference type="Proteomes" id="UP001328107">
    <property type="component" value="Unassembled WGS sequence"/>
</dbReference>
<dbReference type="PANTHER" id="PTHR46163:SF5">
    <property type="entry name" value="TYROSINE-PROTEIN PHOSPHATASE"/>
    <property type="match status" value="1"/>
</dbReference>
<name>A0AAN5IBF4_9BILA</name>
<dbReference type="SUPFAM" id="SSF52799">
    <property type="entry name" value="(Phosphotyrosine protein) phosphatases II"/>
    <property type="match status" value="1"/>
</dbReference>
<sequence>ERSTEQTADQTADEKTQDSSARRKKELERALKGSGRKSTKEGRSVEEVRTEQTEKTEKTKEENCPNIEDDNTLVSEAPKRKKYSEDKEENVKAFLKMIIGKGVNGLKEEFMELKKEIVPVKKDGMIEMYSEFSQPINTPKNRYKDVPRLNDSKVVLKDREQTYIHANYCTTPKGEKRFICTQGPNSATYNDFWSMVWQEEAEFIVMLCNFIEMGKSKCDKYFPMEEGEILSTDDFSIQCMAVHSNKFPETVTIRKLIITKRDGEKEHTVHHLHWESWPDRGVPPIDNSIFKLLAKVNKSKKPIVVHCSAGIGRTGTTVVVQIALEKLHAGDSLSGGMAPILKNLRKQRAMSVQTDVQYVFIHRVLLEYFKDAIDEDEAAPFCAEYEKMTK</sequence>
<reference evidence="5" key="1">
    <citation type="submission" date="2022-10" db="EMBL/GenBank/DDBJ databases">
        <title>Genome assembly of Pristionchus species.</title>
        <authorList>
            <person name="Yoshida K."/>
            <person name="Sommer R.J."/>
        </authorList>
    </citation>
    <scope>NUCLEOTIDE SEQUENCE [LARGE SCALE GENOMIC DNA]</scope>
    <source>
        <strain evidence="5">RS5460</strain>
    </source>
</reference>
<accession>A0AAN5IBF4</accession>
<dbReference type="CDD" id="cd00047">
    <property type="entry name" value="PTPc"/>
    <property type="match status" value="1"/>
</dbReference>
<organism evidence="4 5">
    <name type="scientific">Pristionchus mayeri</name>
    <dbReference type="NCBI Taxonomy" id="1317129"/>
    <lineage>
        <taxon>Eukaryota</taxon>
        <taxon>Metazoa</taxon>
        <taxon>Ecdysozoa</taxon>
        <taxon>Nematoda</taxon>
        <taxon>Chromadorea</taxon>
        <taxon>Rhabditida</taxon>
        <taxon>Rhabditina</taxon>
        <taxon>Diplogasteromorpha</taxon>
        <taxon>Diplogasteroidea</taxon>
        <taxon>Neodiplogasteridae</taxon>
        <taxon>Pristionchus</taxon>
    </lineage>
</organism>
<dbReference type="Pfam" id="PF00102">
    <property type="entry name" value="Y_phosphatase"/>
    <property type="match status" value="1"/>
</dbReference>
<dbReference type="PRINTS" id="PR00700">
    <property type="entry name" value="PRTYPHPHTASE"/>
</dbReference>
<feature type="non-terminal residue" evidence="4">
    <location>
        <position position="1"/>
    </location>
</feature>
<feature type="compositionally biased region" description="Polar residues" evidence="1">
    <location>
        <begin position="1"/>
        <end position="10"/>
    </location>
</feature>
<evidence type="ECO:0000313" key="4">
    <source>
        <dbReference type="EMBL" id="GMR58514.1"/>
    </source>
</evidence>
<dbReference type="GO" id="GO:0004725">
    <property type="term" value="F:protein tyrosine phosphatase activity"/>
    <property type="evidence" value="ECO:0007669"/>
    <property type="project" value="InterPro"/>
</dbReference>
<gene>
    <name evidence="4" type="ORF">PMAYCL1PPCAC_28709</name>
</gene>
<dbReference type="InterPro" id="IPR029021">
    <property type="entry name" value="Prot-tyrosine_phosphatase-like"/>
</dbReference>
<comment type="caution">
    <text evidence="4">The sequence shown here is derived from an EMBL/GenBank/DDBJ whole genome shotgun (WGS) entry which is preliminary data.</text>
</comment>
<dbReference type="PROSITE" id="PS00383">
    <property type="entry name" value="TYR_PHOSPHATASE_1"/>
    <property type="match status" value="1"/>
</dbReference>
<dbReference type="InterPro" id="IPR052782">
    <property type="entry name" value="Oocyte-zygote_transition_reg"/>
</dbReference>
<evidence type="ECO:0000259" key="2">
    <source>
        <dbReference type="PROSITE" id="PS50055"/>
    </source>
</evidence>
<dbReference type="SMART" id="SM00194">
    <property type="entry name" value="PTPc"/>
    <property type="match status" value="1"/>
</dbReference>
<proteinExistence type="predicted"/>
<dbReference type="InterPro" id="IPR016130">
    <property type="entry name" value="Tyr_Pase_AS"/>
</dbReference>
<evidence type="ECO:0008006" key="6">
    <source>
        <dbReference type="Google" id="ProtNLM"/>
    </source>
</evidence>
<feature type="compositionally biased region" description="Basic and acidic residues" evidence="1">
    <location>
        <begin position="12"/>
        <end position="31"/>
    </location>
</feature>
<keyword evidence="5" id="KW-1185">Reference proteome</keyword>
<dbReference type="SMART" id="SM00404">
    <property type="entry name" value="PTPc_motif"/>
    <property type="match status" value="1"/>
</dbReference>
<evidence type="ECO:0000256" key="1">
    <source>
        <dbReference type="SAM" id="MobiDB-lite"/>
    </source>
</evidence>
<dbReference type="PANTHER" id="PTHR46163">
    <property type="entry name" value="TYROSINE-PROTEIN PHOSPHATASE-RELATED"/>
    <property type="match status" value="1"/>
</dbReference>
<protein>
    <recommendedName>
        <fullName evidence="6">Tyrosine phosphatase</fullName>
    </recommendedName>
</protein>
<evidence type="ECO:0000259" key="3">
    <source>
        <dbReference type="PROSITE" id="PS50056"/>
    </source>
</evidence>
<dbReference type="EMBL" id="BTRK01000006">
    <property type="protein sequence ID" value="GMR58514.1"/>
    <property type="molecule type" value="Genomic_DNA"/>
</dbReference>
<dbReference type="InterPro" id="IPR000242">
    <property type="entry name" value="PTP_cat"/>
</dbReference>
<feature type="domain" description="Tyrosine-protein phosphatase" evidence="2">
    <location>
        <begin position="106"/>
        <end position="368"/>
    </location>
</feature>
<dbReference type="PROSITE" id="PS50056">
    <property type="entry name" value="TYR_PHOSPHATASE_2"/>
    <property type="match status" value="1"/>
</dbReference>
<dbReference type="AlphaFoldDB" id="A0AAN5IBF4"/>